<dbReference type="GO" id="GO:0005829">
    <property type="term" value="C:cytosol"/>
    <property type="evidence" value="ECO:0007669"/>
    <property type="project" value="TreeGrafter"/>
</dbReference>
<evidence type="ECO:0000256" key="2">
    <source>
        <dbReference type="ARBA" id="ARBA00022679"/>
    </source>
</evidence>
<dbReference type="Gene3D" id="3.40.50.2000">
    <property type="entry name" value="Glycogen Phosphorylase B"/>
    <property type="match status" value="2"/>
</dbReference>
<dbReference type="EMBL" id="UINC01001083">
    <property type="protein sequence ID" value="SUZ70178.1"/>
    <property type="molecule type" value="Genomic_DNA"/>
</dbReference>
<keyword evidence="1" id="KW-0328">Glycosyltransferase</keyword>
<dbReference type="Pfam" id="PF01075">
    <property type="entry name" value="Glyco_transf_9"/>
    <property type="match status" value="1"/>
</dbReference>
<proteinExistence type="predicted"/>
<dbReference type="AlphaFoldDB" id="A0A381PUH8"/>
<evidence type="ECO:0000256" key="1">
    <source>
        <dbReference type="ARBA" id="ARBA00022676"/>
    </source>
</evidence>
<accession>A0A381PUH8</accession>
<evidence type="ECO:0000313" key="3">
    <source>
        <dbReference type="EMBL" id="SUZ70178.1"/>
    </source>
</evidence>
<gene>
    <name evidence="3" type="ORF">METZ01_LOCUS23032</name>
</gene>
<reference evidence="3" key="1">
    <citation type="submission" date="2018-05" db="EMBL/GenBank/DDBJ databases">
        <authorList>
            <person name="Lanie J.A."/>
            <person name="Ng W.-L."/>
            <person name="Kazmierczak K.M."/>
            <person name="Andrzejewski T.M."/>
            <person name="Davidsen T.M."/>
            <person name="Wayne K.J."/>
            <person name="Tettelin H."/>
            <person name="Glass J.I."/>
            <person name="Rusch D."/>
            <person name="Podicherti R."/>
            <person name="Tsui H.-C.T."/>
            <person name="Winkler M.E."/>
        </authorList>
    </citation>
    <scope>NUCLEOTIDE SEQUENCE</scope>
</reference>
<dbReference type="GO" id="GO:0009244">
    <property type="term" value="P:lipopolysaccharide core region biosynthetic process"/>
    <property type="evidence" value="ECO:0007669"/>
    <property type="project" value="TreeGrafter"/>
</dbReference>
<dbReference type="PANTHER" id="PTHR30160">
    <property type="entry name" value="TETRAACYLDISACCHARIDE 4'-KINASE-RELATED"/>
    <property type="match status" value="1"/>
</dbReference>
<dbReference type="CDD" id="cd03789">
    <property type="entry name" value="GT9_LPS_heptosyltransferase"/>
    <property type="match status" value="1"/>
</dbReference>
<dbReference type="SUPFAM" id="SSF53756">
    <property type="entry name" value="UDP-Glycosyltransferase/glycogen phosphorylase"/>
    <property type="match status" value="1"/>
</dbReference>
<dbReference type="InterPro" id="IPR051199">
    <property type="entry name" value="LPS_LOS_Heptosyltrfase"/>
</dbReference>
<dbReference type="InterPro" id="IPR002201">
    <property type="entry name" value="Glyco_trans_9"/>
</dbReference>
<organism evidence="3">
    <name type="scientific">marine metagenome</name>
    <dbReference type="NCBI Taxonomy" id="408172"/>
    <lineage>
        <taxon>unclassified sequences</taxon>
        <taxon>metagenomes</taxon>
        <taxon>ecological metagenomes</taxon>
    </lineage>
</organism>
<sequence>MLKQIQPKNICIVRLSAIGDVCHALAVARSIQKNSPEINITWIIGKTEADLIGDIADIEFIIFDKTKGIKAYREVSKQLKGKQYDIALCMHASLRANFIYRLIPTSIRLGFDYQRARDLQWLFTNRQISSTEDKHVLDAMHEFATEIGVKKKNLNWNIPISGKYKKFASQYRVDHKPMLIISPCSSQRINNYRNWNPEYYAASIDHAHTKYDCKAILTGSNTTTEKEFGDHIVKYCKYKPTNLIGKTNIKELLAIISESDLLICPDSGPAHIATAVGTPVIGLYASSNPDRTGPYYDHELTINLYPLACETFAKKSVDEMKWGERIRHPNVMNLIKLDQVIDRIDQAFKVIKQEYL</sequence>
<dbReference type="PANTHER" id="PTHR30160:SF21">
    <property type="entry name" value="LIPOPOLYSACCHARIDE CORE HEPTOSYLTRANSFERASE OPSX"/>
    <property type="match status" value="1"/>
</dbReference>
<protein>
    <submittedName>
        <fullName evidence="3">Uncharacterized protein</fullName>
    </submittedName>
</protein>
<keyword evidence="2" id="KW-0808">Transferase</keyword>
<dbReference type="GO" id="GO:0008713">
    <property type="term" value="F:ADP-heptose-lipopolysaccharide heptosyltransferase activity"/>
    <property type="evidence" value="ECO:0007669"/>
    <property type="project" value="TreeGrafter"/>
</dbReference>
<name>A0A381PUH8_9ZZZZ</name>